<feature type="non-terminal residue" evidence="5">
    <location>
        <position position="186"/>
    </location>
</feature>
<dbReference type="GO" id="GO:0005829">
    <property type="term" value="C:cytosol"/>
    <property type="evidence" value="ECO:0007669"/>
    <property type="project" value="TreeGrafter"/>
</dbReference>
<feature type="domain" description="Inosine/uridine-preferring nucleoside hydrolase" evidence="4">
    <location>
        <begin position="3"/>
        <end position="186"/>
    </location>
</feature>
<keyword evidence="3" id="KW-0326">Glycosidase</keyword>
<dbReference type="InterPro" id="IPR036452">
    <property type="entry name" value="Ribo_hydro-like"/>
</dbReference>
<dbReference type="InterPro" id="IPR001910">
    <property type="entry name" value="Inosine/uridine_hydrolase_dom"/>
</dbReference>
<name>A0A146KA61_9EUKA</name>
<dbReference type="GO" id="GO:0006152">
    <property type="term" value="P:purine nucleoside catabolic process"/>
    <property type="evidence" value="ECO:0007669"/>
    <property type="project" value="TreeGrafter"/>
</dbReference>
<dbReference type="PANTHER" id="PTHR12304:SF58">
    <property type="entry name" value="INOSINE_URIDINE-PREFERRING NUCLEOSIDE HYDROLASE DOMAIN-CONTAINING PROTEIN"/>
    <property type="match status" value="1"/>
</dbReference>
<evidence type="ECO:0000259" key="4">
    <source>
        <dbReference type="Pfam" id="PF01156"/>
    </source>
</evidence>
<sequence length="186" mass="20859">MKVWIDTDAGIDDAMAIFMAFKFCNVVGISCTYGNCPQQMVLTNVTRLISVYKFQYPEFKIPKLCLSTSEPISTTLMKSMDETDVDCFHGKDGLGDVPDFETDNKIPILQIPLCDFLTEYKKSIGEDPEMKLITIGPMTSVQYLLSQNIKMNLVSMSCAFPDLFPTKCRGNMQTFGFPEAEHNIGC</sequence>
<dbReference type="SUPFAM" id="SSF53590">
    <property type="entry name" value="Nucleoside hydrolase"/>
    <property type="match status" value="1"/>
</dbReference>
<comment type="similarity">
    <text evidence="1">Belongs to the IUNH family.</text>
</comment>
<proteinExistence type="inferred from homology"/>
<dbReference type="AlphaFoldDB" id="A0A146KA61"/>
<gene>
    <name evidence="5" type="ORF">TPC1_15079</name>
</gene>
<evidence type="ECO:0000313" key="5">
    <source>
        <dbReference type="EMBL" id="JAP92844.1"/>
    </source>
</evidence>
<dbReference type="Pfam" id="PF01156">
    <property type="entry name" value="IU_nuc_hydro"/>
    <property type="match status" value="1"/>
</dbReference>
<organism evidence="5">
    <name type="scientific">Trepomonas sp. PC1</name>
    <dbReference type="NCBI Taxonomy" id="1076344"/>
    <lineage>
        <taxon>Eukaryota</taxon>
        <taxon>Metamonada</taxon>
        <taxon>Diplomonadida</taxon>
        <taxon>Hexamitidae</taxon>
        <taxon>Hexamitinae</taxon>
        <taxon>Trepomonas</taxon>
    </lineage>
</organism>
<dbReference type="Gene3D" id="3.90.245.10">
    <property type="entry name" value="Ribonucleoside hydrolase-like"/>
    <property type="match status" value="1"/>
</dbReference>
<reference evidence="5" key="1">
    <citation type="submission" date="2015-07" db="EMBL/GenBank/DDBJ databases">
        <title>Adaptation to a free-living lifestyle via gene acquisitions in the diplomonad Trepomonas sp. PC1.</title>
        <authorList>
            <person name="Xu F."/>
            <person name="Jerlstrom-Hultqvist J."/>
            <person name="Kolisko M."/>
            <person name="Simpson A.G.B."/>
            <person name="Roger A.J."/>
            <person name="Svard S.G."/>
            <person name="Andersson J.O."/>
        </authorList>
    </citation>
    <scope>NUCLEOTIDE SEQUENCE</scope>
    <source>
        <strain evidence="5">PC1</strain>
    </source>
</reference>
<dbReference type="EMBL" id="GDID01003762">
    <property type="protein sequence ID" value="JAP92844.1"/>
    <property type="molecule type" value="Transcribed_RNA"/>
</dbReference>
<evidence type="ECO:0000256" key="1">
    <source>
        <dbReference type="ARBA" id="ARBA00009176"/>
    </source>
</evidence>
<dbReference type="GO" id="GO:0008477">
    <property type="term" value="F:purine nucleosidase activity"/>
    <property type="evidence" value="ECO:0007669"/>
    <property type="project" value="TreeGrafter"/>
</dbReference>
<dbReference type="InterPro" id="IPR023186">
    <property type="entry name" value="IUNH"/>
</dbReference>
<evidence type="ECO:0000256" key="3">
    <source>
        <dbReference type="ARBA" id="ARBA00023295"/>
    </source>
</evidence>
<dbReference type="PANTHER" id="PTHR12304">
    <property type="entry name" value="INOSINE-URIDINE PREFERRING NUCLEOSIDE HYDROLASE"/>
    <property type="match status" value="1"/>
</dbReference>
<protein>
    <submittedName>
        <fullName evidence="5">Inosine-uridine nucleoside N-ribohydrolase</fullName>
    </submittedName>
</protein>
<keyword evidence="2 5" id="KW-0378">Hydrolase</keyword>
<evidence type="ECO:0000256" key="2">
    <source>
        <dbReference type="ARBA" id="ARBA00022801"/>
    </source>
</evidence>
<accession>A0A146KA61</accession>